<dbReference type="GO" id="GO:0008270">
    <property type="term" value="F:zinc ion binding"/>
    <property type="evidence" value="ECO:0007669"/>
    <property type="project" value="InterPro"/>
</dbReference>
<name>A0A7W6NBG1_9HYPH</name>
<evidence type="ECO:0000313" key="3">
    <source>
        <dbReference type="Proteomes" id="UP000547011"/>
    </source>
</evidence>
<dbReference type="AlphaFoldDB" id="A0A7W6NBG1"/>
<dbReference type="SMART" id="SM00507">
    <property type="entry name" value="HNHc"/>
    <property type="match status" value="1"/>
</dbReference>
<dbReference type="RefSeq" id="WP_183311245.1">
    <property type="nucleotide sequence ID" value="NZ_JACIEW010000005.1"/>
</dbReference>
<feature type="domain" description="HNH nuclease" evidence="1">
    <location>
        <begin position="41"/>
        <end position="99"/>
    </location>
</feature>
<dbReference type="Proteomes" id="UP000547011">
    <property type="component" value="Unassembled WGS sequence"/>
</dbReference>
<evidence type="ECO:0000259" key="1">
    <source>
        <dbReference type="SMART" id="SM00507"/>
    </source>
</evidence>
<evidence type="ECO:0000313" key="2">
    <source>
        <dbReference type="EMBL" id="MBB4052524.1"/>
    </source>
</evidence>
<protein>
    <recommendedName>
        <fullName evidence="1">HNH nuclease domain-containing protein</fullName>
    </recommendedName>
</protein>
<dbReference type="EMBL" id="JACIEW010000005">
    <property type="protein sequence ID" value="MBB4052524.1"/>
    <property type="molecule type" value="Genomic_DNA"/>
</dbReference>
<gene>
    <name evidence="2" type="ORF">GGR20_002172</name>
</gene>
<comment type="caution">
    <text evidence="2">The sequence shown here is derived from an EMBL/GenBank/DDBJ whole genome shotgun (WGS) entry which is preliminary data.</text>
</comment>
<dbReference type="InterPro" id="IPR002711">
    <property type="entry name" value="HNH"/>
</dbReference>
<accession>A0A7W6NBG1</accession>
<keyword evidence="3" id="KW-1185">Reference proteome</keyword>
<proteinExistence type="predicted"/>
<dbReference type="Pfam" id="PF01844">
    <property type="entry name" value="HNH"/>
    <property type="match status" value="1"/>
</dbReference>
<dbReference type="GO" id="GO:0004519">
    <property type="term" value="F:endonuclease activity"/>
    <property type="evidence" value="ECO:0007669"/>
    <property type="project" value="InterPro"/>
</dbReference>
<dbReference type="Gene3D" id="1.10.30.50">
    <property type="match status" value="1"/>
</dbReference>
<dbReference type="GO" id="GO:0003676">
    <property type="term" value="F:nucleic acid binding"/>
    <property type="evidence" value="ECO:0007669"/>
    <property type="project" value="InterPro"/>
</dbReference>
<dbReference type="CDD" id="cd00085">
    <property type="entry name" value="HNHc"/>
    <property type="match status" value="1"/>
</dbReference>
<reference evidence="2 3" key="1">
    <citation type="submission" date="2020-08" db="EMBL/GenBank/DDBJ databases">
        <title>Genomic Encyclopedia of Type Strains, Phase IV (KMG-IV): sequencing the most valuable type-strain genomes for metagenomic binning, comparative biology and taxonomic classification.</title>
        <authorList>
            <person name="Goeker M."/>
        </authorList>
    </citation>
    <scope>NUCLEOTIDE SEQUENCE [LARGE SCALE GENOMIC DNA]</scope>
    <source>
        <strain evidence="2 3">DSM 23447</strain>
    </source>
</reference>
<dbReference type="InterPro" id="IPR003615">
    <property type="entry name" value="HNH_nuc"/>
</dbReference>
<sequence>MTPVEYTPENKVLVDAFEALLPEQQLKDYWGHDDVEPVRAQIKDHYIAEQQYVCVYCNRQIVTANKALWDAEHIISRAKAARFMFTPENLAISCRDCNIAKGEQDVRTSQPQKFPDTSAHYRIAHPHFDKYADHIRWFGDICAPISEKGAQTLIVCNLTRFTAKLLGVEGKLVDPGFDKQVGELIKAKTKLEAKAALAAVTVYVEDIPQV</sequence>
<organism evidence="2 3">
    <name type="scientific">Devosia subaequoris</name>
    <dbReference type="NCBI Taxonomy" id="395930"/>
    <lineage>
        <taxon>Bacteria</taxon>
        <taxon>Pseudomonadati</taxon>
        <taxon>Pseudomonadota</taxon>
        <taxon>Alphaproteobacteria</taxon>
        <taxon>Hyphomicrobiales</taxon>
        <taxon>Devosiaceae</taxon>
        <taxon>Devosia</taxon>
    </lineage>
</organism>